<evidence type="ECO:0000313" key="3">
    <source>
        <dbReference type="Proteomes" id="UP001141806"/>
    </source>
</evidence>
<comment type="caution">
    <text evidence="2">The sequence shown here is derived from an EMBL/GenBank/DDBJ whole genome shotgun (WGS) entry which is preliminary data.</text>
</comment>
<dbReference type="EMBL" id="JAMYWD010000012">
    <property type="protein sequence ID" value="KAJ4950847.1"/>
    <property type="molecule type" value="Genomic_DNA"/>
</dbReference>
<keyword evidence="3" id="KW-1185">Reference proteome</keyword>
<name>A0A9Q0GRU5_9MAGN</name>
<dbReference type="Proteomes" id="UP001141806">
    <property type="component" value="Unassembled WGS sequence"/>
</dbReference>
<keyword evidence="1" id="KW-0812">Transmembrane</keyword>
<dbReference type="AlphaFoldDB" id="A0A9Q0GRU5"/>
<reference evidence="2" key="1">
    <citation type="journal article" date="2023" name="Plant J.">
        <title>The genome of the king protea, Protea cynaroides.</title>
        <authorList>
            <person name="Chang J."/>
            <person name="Duong T.A."/>
            <person name="Schoeman C."/>
            <person name="Ma X."/>
            <person name="Roodt D."/>
            <person name="Barker N."/>
            <person name="Li Z."/>
            <person name="Van de Peer Y."/>
            <person name="Mizrachi E."/>
        </authorList>
    </citation>
    <scope>NUCLEOTIDE SEQUENCE</scope>
    <source>
        <tissue evidence="2">Young leaves</tissue>
    </source>
</reference>
<keyword evidence="1" id="KW-1133">Transmembrane helix</keyword>
<accession>A0A9Q0GRU5</accession>
<feature type="transmembrane region" description="Helical" evidence="1">
    <location>
        <begin position="116"/>
        <end position="137"/>
    </location>
</feature>
<organism evidence="2 3">
    <name type="scientific">Protea cynaroides</name>
    <dbReference type="NCBI Taxonomy" id="273540"/>
    <lineage>
        <taxon>Eukaryota</taxon>
        <taxon>Viridiplantae</taxon>
        <taxon>Streptophyta</taxon>
        <taxon>Embryophyta</taxon>
        <taxon>Tracheophyta</taxon>
        <taxon>Spermatophyta</taxon>
        <taxon>Magnoliopsida</taxon>
        <taxon>Proteales</taxon>
        <taxon>Proteaceae</taxon>
        <taxon>Protea</taxon>
    </lineage>
</organism>
<gene>
    <name evidence="2" type="ORF">NE237_027679</name>
</gene>
<keyword evidence="1" id="KW-0472">Membrane</keyword>
<protein>
    <submittedName>
        <fullName evidence="2">Uncharacterized protein</fullName>
    </submittedName>
</protein>
<proteinExistence type="predicted"/>
<evidence type="ECO:0000313" key="2">
    <source>
        <dbReference type="EMBL" id="KAJ4950847.1"/>
    </source>
</evidence>
<evidence type="ECO:0000256" key="1">
    <source>
        <dbReference type="SAM" id="Phobius"/>
    </source>
</evidence>
<sequence>MNPIFSAAAVSRKERRLYMPLAFNSTELVNENRKEREGYICLLLSKFEDETQTNSAEFQWHQRLSLSAASIPSAQRHDQPLSLYHTLALSNHIFNSCTLGNLRILFSFYNVSVLSIYFQFKMNGVVMVVFLIFLTLVS</sequence>